<name>A0A5D4MHD2_9BACI</name>
<dbReference type="EMBL" id="VTEG01000001">
    <property type="protein sequence ID" value="TYS01240.1"/>
    <property type="molecule type" value="Genomic_DNA"/>
</dbReference>
<protein>
    <submittedName>
        <fullName evidence="1">Uncharacterized protein</fullName>
    </submittedName>
</protein>
<sequence length="101" mass="11866">MNNTSERGTAINIRSASFFKQFRIRFTLQNRLQKAVHFHLQKRLQICFFSLSTERVSSNDSGGINIFNRRRDRYTAIEHIVEQIDYELKKSIVGSKIRSSL</sequence>
<organism evidence="1 2">
    <name type="scientific">Rossellomorea vietnamensis</name>
    <dbReference type="NCBI Taxonomy" id="218284"/>
    <lineage>
        <taxon>Bacteria</taxon>
        <taxon>Bacillati</taxon>
        <taxon>Bacillota</taxon>
        <taxon>Bacilli</taxon>
        <taxon>Bacillales</taxon>
        <taxon>Bacillaceae</taxon>
        <taxon>Rossellomorea</taxon>
    </lineage>
</organism>
<gene>
    <name evidence="1" type="ORF">FZC84_00810</name>
</gene>
<dbReference type="AlphaFoldDB" id="A0A5D4MHD2"/>
<proteinExistence type="predicted"/>
<evidence type="ECO:0000313" key="2">
    <source>
        <dbReference type="Proteomes" id="UP000325182"/>
    </source>
</evidence>
<comment type="caution">
    <text evidence="1">The sequence shown here is derived from an EMBL/GenBank/DDBJ whole genome shotgun (WGS) entry which is preliminary data.</text>
</comment>
<evidence type="ECO:0000313" key="1">
    <source>
        <dbReference type="EMBL" id="TYS01240.1"/>
    </source>
</evidence>
<reference evidence="1 2" key="1">
    <citation type="submission" date="2019-08" db="EMBL/GenBank/DDBJ databases">
        <title>Bacillus genomes from the desert of Cuatro Cienegas, Coahuila.</title>
        <authorList>
            <person name="Olmedo-Alvarez G."/>
        </authorList>
    </citation>
    <scope>NUCLEOTIDE SEQUENCE [LARGE SCALE GENOMIC DNA]</scope>
    <source>
        <strain evidence="1 2">CH128b_4D</strain>
    </source>
</reference>
<dbReference type="Proteomes" id="UP000325182">
    <property type="component" value="Unassembled WGS sequence"/>
</dbReference>
<accession>A0A5D4MHD2</accession>
<dbReference type="RefSeq" id="WP_148952600.1">
    <property type="nucleotide sequence ID" value="NZ_VTEG01000001.1"/>
</dbReference>